<dbReference type="OrthoDB" id="2289779at2"/>
<evidence type="ECO:0000313" key="4">
    <source>
        <dbReference type="Proteomes" id="UP000050929"/>
    </source>
</evidence>
<gene>
    <name evidence="3" type="ORF">FC72_GL001034</name>
</gene>
<evidence type="ECO:0000259" key="2">
    <source>
        <dbReference type="Pfam" id="PF03217"/>
    </source>
</evidence>
<dbReference type="AlphaFoldDB" id="A0A0R1IYK9"/>
<feature type="domain" description="S-layer protein C-terminal" evidence="2">
    <location>
        <begin position="29"/>
        <end position="87"/>
    </location>
</feature>
<reference evidence="3 4" key="1">
    <citation type="journal article" date="2015" name="Genome Announc.">
        <title>Expanding the biotechnology potential of lactobacilli through comparative genomics of 213 strains and associated genera.</title>
        <authorList>
            <person name="Sun Z."/>
            <person name="Harris H.M."/>
            <person name="McCann A."/>
            <person name="Guo C."/>
            <person name="Argimon S."/>
            <person name="Zhang W."/>
            <person name="Yang X."/>
            <person name="Jeffery I.B."/>
            <person name="Cooney J.C."/>
            <person name="Kagawa T.F."/>
            <person name="Liu W."/>
            <person name="Song Y."/>
            <person name="Salvetti E."/>
            <person name="Wrobel A."/>
            <person name="Rasinkangas P."/>
            <person name="Parkhill J."/>
            <person name="Rea M.C."/>
            <person name="O'Sullivan O."/>
            <person name="Ritari J."/>
            <person name="Douillard F.P."/>
            <person name="Paul Ross R."/>
            <person name="Yang R."/>
            <person name="Briner A.E."/>
            <person name="Felis G.E."/>
            <person name="de Vos W.M."/>
            <person name="Barrangou R."/>
            <person name="Klaenhammer T.R."/>
            <person name="Caufield P.W."/>
            <person name="Cui Y."/>
            <person name="Zhang H."/>
            <person name="O'Toole P.W."/>
        </authorList>
    </citation>
    <scope>NUCLEOTIDE SEQUENCE [LARGE SCALE GENOMIC DNA]</scope>
    <source>
        <strain evidence="3 4">DSM 20183</strain>
    </source>
</reference>
<feature type="chain" id="PRO_5006405720" description="S-layer protein C-terminal domain-containing protein" evidence="1">
    <location>
        <begin position="31"/>
        <end position="183"/>
    </location>
</feature>
<dbReference type="Proteomes" id="UP000050929">
    <property type="component" value="Unassembled WGS sequence"/>
</dbReference>
<dbReference type="RefSeq" id="WP_057766834.1">
    <property type="nucleotide sequence ID" value="NZ_AZDG01000020.1"/>
</dbReference>
<dbReference type="PATRIC" id="fig|1423811.3.peg.1046"/>
<feature type="signal peptide" evidence="1">
    <location>
        <begin position="1"/>
        <end position="30"/>
    </location>
</feature>
<name>A0A0R1IYK9_9LACO</name>
<evidence type="ECO:0000313" key="3">
    <source>
        <dbReference type="EMBL" id="KRK63903.1"/>
    </source>
</evidence>
<protein>
    <recommendedName>
        <fullName evidence="2">S-layer protein C-terminal domain-containing protein</fullName>
    </recommendedName>
</protein>
<evidence type="ECO:0000256" key="1">
    <source>
        <dbReference type="SAM" id="SignalP"/>
    </source>
</evidence>
<comment type="caution">
    <text evidence="3">The sequence shown here is derived from an EMBL/GenBank/DDBJ whole genome shotgun (WGS) entry which is preliminary data.</text>
</comment>
<dbReference type="EMBL" id="AZDG01000020">
    <property type="protein sequence ID" value="KRK63903.1"/>
    <property type="molecule type" value="Genomic_DNA"/>
</dbReference>
<sequence>MNKKTLGSLFVAGMAAITVGIFSNSTDVSASGVATTFDHITRMYNRDGDLITNRALGANTPWQVGIFATINGEKMYQVSTNEFVKASETTYEGPVVKSVTEDDIRNTNWINADTKYHFYSDYMSISGKNISQVGLYSISSIKGNQITIVFNSSDSNGWIQTFTYDGNSLTSNSTNMVLYKADY</sequence>
<keyword evidence="4" id="KW-1185">Reference proteome</keyword>
<dbReference type="Pfam" id="PF03217">
    <property type="entry name" value="SlpA"/>
    <property type="match status" value="1"/>
</dbReference>
<dbReference type="STRING" id="1423811.FC72_GL001034"/>
<proteinExistence type="predicted"/>
<dbReference type="InterPro" id="IPR024968">
    <property type="entry name" value="SlpA_C_lactobacillus"/>
</dbReference>
<organism evidence="3 4">
    <name type="scientific">Companilactobacillus tucceti DSM 20183</name>
    <dbReference type="NCBI Taxonomy" id="1423811"/>
    <lineage>
        <taxon>Bacteria</taxon>
        <taxon>Bacillati</taxon>
        <taxon>Bacillota</taxon>
        <taxon>Bacilli</taxon>
        <taxon>Lactobacillales</taxon>
        <taxon>Lactobacillaceae</taxon>
        <taxon>Companilactobacillus</taxon>
    </lineage>
</organism>
<accession>A0A0R1IYK9</accession>
<keyword evidence="1" id="KW-0732">Signal</keyword>